<reference evidence="2" key="2">
    <citation type="submission" date="2023-05" db="EMBL/GenBank/DDBJ databases">
        <authorList>
            <person name="Schelkunov M.I."/>
        </authorList>
    </citation>
    <scope>NUCLEOTIDE SEQUENCE</scope>
    <source>
        <strain evidence="2">Hsosn_3</strain>
        <tissue evidence="2">Leaf</tissue>
    </source>
</reference>
<accession>A0AAD8LZJ9</accession>
<protein>
    <recommendedName>
        <fullName evidence="1">DOG1 domain-containing protein</fullName>
    </recommendedName>
</protein>
<keyword evidence="3" id="KW-1185">Reference proteome</keyword>
<gene>
    <name evidence="2" type="ORF">POM88_048352</name>
</gene>
<name>A0AAD8LZJ9_9APIA</name>
<dbReference type="InterPro" id="IPR025422">
    <property type="entry name" value="TGA_domain"/>
</dbReference>
<dbReference type="GO" id="GO:0006351">
    <property type="term" value="P:DNA-templated transcription"/>
    <property type="evidence" value="ECO:0007669"/>
    <property type="project" value="InterPro"/>
</dbReference>
<feature type="domain" description="DOG1" evidence="1">
    <location>
        <begin position="1"/>
        <end position="144"/>
    </location>
</feature>
<comment type="caution">
    <text evidence="2">The sequence shown here is derived from an EMBL/GenBank/DDBJ whole genome shotgun (WGS) entry which is preliminary data.</text>
</comment>
<dbReference type="PROSITE" id="PS51806">
    <property type="entry name" value="DOG1"/>
    <property type="match status" value="1"/>
</dbReference>
<dbReference type="EMBL" id="JAUIZM010000011">
    <property type="protein sequence ID" value="KAK1355096.1"/>
    <property type="molecule type" value="Genomic_DNA"/>
</dbReference>
<proteinExistence type="predicted"/>
<dbReference type="Pfam" id="PF14144">
    <property type="entry name" value="DOG1"/>
    <property type="match status" value="1"/>
</dbReference>
<sequence length="144" mass="16712">MSHPNHLLTTFITFSEVSRVLTHYQEYYERKYRIADEDVFLVISPPWLNTLELSLLWIGGYKPSQVLRLATDSVLDLNADQLKSSMETLFQEDNGLREMTVSYILEKLESAHQKLKFFAAAIQLHLRVGAVRNQRDAERRASRA</sequence>
<dbReference type="AlphaFoldDB" id="A0AAD8LZJ9"/>
<evidence type="ECO:0000313" key="3">
    <source>
        <dbReference type="Proteomes" id="UP001237642"/>
    </source>
</evidence>
<evidence type="ECO:0000313" key="2">
    <source>
        <dbReference type="EMBL" id="KAK1355096.1"/>
    </source>
</evidence>
<dbReference type="PANTHER" id="PTHR46354:SF13">
    <property type="entry name" value="PROTEIN DOG1-LIKE 4"/>
    <property type="match status" value="1"/>
</dbReference>
<dbReference type="PANTHER" id="PTHR46354">
    <property type="entry name" value="DOG1 DOMAIN-CONTAINING PROTEIN"/>
    <property type="match status" value="1"/>
</dbReference>
<dbReference type="Proteomes" id="UP001237642">
    <property type="component" value="Unassembled WGS sequence"/>
</dbReference>
<dbReference type="GO" id="GO:0043565">
    <property type="term" value="F:sequence-specific DNA binding"/>
    <property type="evidence" value="ECO:0007669"/>
    <property type="project" value="InterPro"/>
</dbReference>
<organism evidence="2 3">
    <name type="scientific">Heracleum sosnowskyi</name>
    <dbReference type="NCBI Taxonomy" id="360622"/>
    <lineage>
        <taxon>Eukaryota</taxon>
        <taxon>Viridiplantae</taxon>
        <taxon>Streptophyta</taxon>
        <taxon>Embryophyta</taxon>
        <taxon>Tracheophyta</taxon>
        <taxon>Spermatophyta</taxon>
        <taxon>Magnoliopsida</taxon>
        <taxon>eudicotyledons</taxon>
        <taxon>Gunneridae</taxon>
        <taxon>Pentapetalae</taxon>
        <taxon>asterids</taxon>
        <taxon>campanulids</taxon>
        <taxon>Apiales</taxon>
        <taxon>Apiaceae</taxon>
        <taxon>Apioideae</taxon>
        <taxon>apioid superclade</taxon>
        <taxon>Tordylieae</taxon>
        <taxon>Tordyliinae</taxon>
        <taxon>Heracleum</taxon>
    </lineage>
</organism>
<evidence type="ECO:0000259" key="1">
    <source>
        <dbReference type="PROSITE" id="PS51806"/>
    </source>
</evidence>
<dbReference type="InterPro" id="IPR051886">
    <property type="entry name" value="Seed_Dev/Stress_Resp_Reg"/>
</dbReference>
<reference evidence="2" key="1">
    <citation type="submission" date="2023-02" db="EMBL/GenBank/DDBJ databases">
        <title>Genome of toxic invasive species Heracleum sosnowskyi carries increased number of genes despite the absence of recent whole-genome duplications.</title>
        <authorList>
            <person name="Schelkunov M."/>
            <person name="Shtratnikova V."/>
            <person name="Makarenko M."/>
            <person name="Klepikova A."/>
            <person name="Omelchenko D."/>
            <person name="Novikova G."/>
            <person name="Obukhova E."/>
            <person name="Bogdanov V."/>
            <person name="Penin A."/>
            <person name="Logacheva M."/>
        </authorList>
    </citation>
    <scope>NUCLEOTIDE SEQUENCE</scope>
    <source>
        <strain evidence="2">Hsosn_3</strain>
        <tissue evidence="2">Leaf</tissue>
    </source>
</reference>